<dbReference type="EMBL" id="FOFX01000027">
    <property type="protein sequence ID" value="SEQ20380.1"/>
    <property type="molecule type" value="Genomic_DNA"/>
</dbReference>
<keyword evidence="2" id="KW-1133">Transmembrane helix</keyword>
<dbReference type="RefSeq" id="WP_074721277.1">
    <property type="nucleotide sequence ID" value="NZ_FOFX01000027.1"/>
</dbReference>
<protein>
    <submittedName>
        <fullName evidence="3">Uncharacterized protein</fullName>
    </submittedName>
</protein>
<evidence type="ECO:0000256" key="1">
    <source>
        <dbReference type="SAM" id="Coils"/>
    </source>
</evidence>
<feature type="transmembrane region" description="Helical" evidence="2">
    <location>
        <begin position="36"/>
        <end position="55"/>
    </location>
</feature>
<keyword evidence="2" id="KW-0472">Membrane</keyword>
<evidence type="ECO:0000313" key="4">
    <source>
        <dbReference type="Proteomes" id="UP000181998"/>
    </source>
</evidence>
<feature type="transmembrane region" description="Helical" evidence="2">
    <location>
        <begin position="67"/>
        <end position="87"/>
    </location>
</feature>
<name>A0A1H9E3S6_9PROT</name>
<accession>A0A1H9E3S6</accession>
<dbReference type="AlphaFoldDB" id="A0A1H9E3S6"/>
<evidence type="ECO:0000256" key="2">
    <source>
        <dbReference type="SAM" id="Phobius"/>
    </source>
</evidence>
<dbReference type="Proteomes" id="UP000181998">
    <property type="component" value="Unassembled WGS sequence"/>
</dbReference>
<feature type="transmembrane region" description="Helical" evidence="2">
    <location>
        <begin position="121"/>
        <end position="140"/>
    </location>
</feature>
<keyword evidence="2" id="KW-0812">Transmembrane</keyword>
<keyword evidence="1" id="KW-0175">Coiled coil</keyword>
<feature type="coiled-coil region" evidence="1">
    <location>
        <begin position="266"/>
        <end position="329"/>
    </location>
</feature>
<organism evidence="3 4">
    <name type="scientific">Nitrosomonas ureae</name>
    <dbReference type="NCBI Taxonomy" id="44577"/>
    <lineage>
        <taxon>Bacteria</taxon>
        <taxon>Pseudomonadati</taxon>
        <taxon>Pseudomonadota</taxon>
        <taxon>Betaproteobacteria</taxon>
        <taxon>Nitrosomonadales</taxon>
        <taxon>Nitrosomonadaceae</taxon>
        <taxon>Nitrosomonas</taxon>
    </lineage>
</organism>
<evidence type="ECO:0000313" key="3">
    <source>
        <dbReference type="EMBL" id="SEQ20380.1"/>
    </source>
</evidence>
<reference evidence="3 4" key="1">
    <citation type="submission" date="2016-10" db="EMBL/GenBank/DDBJ databases">
        <authorList>
            <person name="de Groot N.N."/>
        </authorList>
    </citation>
    <scope>NUCLEOTIDE SEQUENCE [LARGE SCALE GENOMIC DNA]</scope>
    <source>
        <strain evidence="3 4">Nm9</strain>
    </source>
</reference>
<sequence length="410" mass="46528">MKNEQNRFGFFDHIFAYIANADVEVLKKHPYLKKDIINLALLMIGMIAIIFSLQFMSLSSFTGNEKIGFIAATLSAGILFMLDRIVVGGDYETEGEILHLKEANGDKTVIQKLRLKRMFSLSLRVGLGVAIAYAAIFLAIPKILSFEVDGYFNKKALDLNSKANQQLQTVYDSHYQQLRDKQSLLDDLESERSTTINQQRVKQQSLGEDLRNLQAMHENMALQRGLSISCANVEKDGVINVNYDQQCNSSGKPGEGKNYRYWLAQAAEYDSQVNRYSQLINEKRQEINELPDHFSQEVNQQTQYIEKIRKDIQDLENDFNTKLEDAKQQQFLVGSREAVVRTGVIAMSDSAGIVIGEANEYSQQALFLLKVWVMLLELSVFVARFSGAGRDYALALHRERIIRNRIATSA</sequence>
<proteinExistence type="predicted"/>
<gene>
    <name evidence="3" type="ORF">SAMN05421510_102718</name>
</gene>